<feature type="region of interest" description="Disordered" evidence="1">
    <location>
        <begin position="1"/>
        <end position="25"/>
    </location>
</feature>
<dbReference type="Pfam" id="PF09327">
    <property type="entry name" value="Phage_Tail_Tip"/>
    <property type="match status" value="1"/>
</dbReference>
<dbReference type="RefSeq" id="WP_186660105.1">
    <property type="nucleotide sequence ID" value="NZ_CP077095.1"/>
</dbReference>
<dbReference type="Gene3D" id="1.20.5.340">
    <property type="match status" value="1"/>
</dbReference>
<dbReference type="EMBL" id="CP077095">
    <property type="protein sequence ID" value="QXI37360.1"/>
    <property type="molecule type" value="Genomic_DNA"/>
</dbReference>
<feature type="domain" description="Tip attachment protein J HDII-ins2" evidence="4">
    <location>
        <begin position="94"/>
        <end position="220"/>
    </location>
</feature>
<name>A0A9E6TWX0_9PSED</name>
<evidence type="ECO:0000256" key="1">
    <source>
        <dbReference type="SAM" id="MobiDB-lite"/>
    </source>
</evidence>
<dbReference type="Pfam" id="PF13550">
    <property type="entry name" value="Phage-tail_3"/>
    <property type="match status" value="1"/>
</dbReference>
<dbReference type="Proteomes" id="UP000633418">
    <property type="component" value="Chromosome"/>
</dbReference>
<organism evidence="5 6">
    <name type="scientific">Pseudomonas xantholysinigenes</name>
    <dbReference type="NCBI Taxonomy" id="2745490"/>
    <lineage>
        <taxon>Bacteria</taxon>
        <taxon>Pseudomonadati</taxon>
        <taxon>Pseudomonadota</taxon>
        <taxon>Gammaproteobacteria</taxon>
        <taxon>Pseudomonadales</taxon>
        <taxon>Pseudomonadaceae</taxon>
        <taxon>Pseudomonas</taxon>
    </lineage>
</organism>
<evidence type="ECO:0000313" key="6">
    <source>
        <dbReference type="Proteomes" id="UP000633418"/>
    </source>
</evidence>
<protein>
    <submittedName>
        <fullName evidence="5">Phage tail protein</fullName>
    </submittedName>
</protein>
<dbReference type="InterPro" id="IPR055385">
    <property type="entry name" value="GpJ_HDII-ins2"/>
</dbReference>
<evidence type="ECO:0000259" key="4">
    <source>
        <dbReference type="Pfam" id="PF24801"/>
    </source>
</evidence>
<dbReference type="InterPro" id="IPR053171">
    <property type="entry name" value="Viral_Tip_Attach_Protein"/>
</dbReference>
<feature type="domain" description="Tip attachment protein J" evidence="3">
    <location>
        <begin position="343"/>
        <end position="504"/>
    </location>
</feature>
<dbReference type="PANTHER" id="PTHR36251">
    <property type="entry name" value="FELS-1 PROPHAGE HOST SPECIFICITY PROTEIN-RELATED"/>
    <property type="match status" value="1"/>
</dbReference>
<dbReference type="Pfam" id="PF24801">
    <property type="entry name" value="FNIII-A_GpJ"/>
    <property type="match status" value="1"/>
</dbReference>
<dbReference type="InterPro" id="IPR015406">
    <property type="entry name" value="GpJ_CSF"/>
</dbReference>
<evidence type="ECO:0000259" key="3">
    <source>
        <dbReference type="Pfam" id="PF13550"/>
    </source>
</evidence>
<sequence>MGETNRPVITGRKGGQKKPKTPVEAPDSLRSIAVAKMLLAIGEGEFAGTPTARDIYLDGTPLMDEQGNYNFPGVKWEWRTGSVEQPHIPGIPSVDNEISQGIELRSDKPWVHAIDDTRLSAVRLRFAWPALQAMDSAGNINGHRIEYVVEVATDGGAYQEVLKDAVHGKTTSTYERTRRIDLPKASTGWTLRVRRLTANQNNNKVADTMQLAGLTEVIDAKLRYPNTALLYIEFSAEQFRNIPAVTVECRGRKWPVPSNYDPDSRAYIGVWDGTFKEAWTDNPAWVTYGICTNDRFGLGRRIKPWMVDKWELYRIAQYCDQLVADGKGGQEPRFICNLNLQSKAEAWSLLRDIAGIYRGMTYWAQGQLYSLADMPRATDFDFAYTRANVIGGKFNYSSGSERSRYSRALISYDNPLNSYDTDVTVVTDEKLQRRYGDNPLEISAIGCTRESEAQRRGKWALATNARDRGISFRVGMDGRIPLPGFVIPVADELLAGRAIGGRIAVASGRQVTLDRDTQAKPGDRLILNLPDGTCEARTVEAVAGRRLTLTAAYSVAPEAELVWALDAPDLSVPLYRVTSVSRPEPGIYEISAVQYEPSKFAHIDSGARLEERPISVTPINLVPPPSQVSLSSNHAVSQGLAVSTLTIAWPAVPGAVAYEVEWRKDDGNWVSLPRSGATSVDVVGIYAGDYLARVRSISVGEITSIWKLSELTTLQGKVGTPPAVAELLATSKVFAIALNWRFPEGAGDTQRTEIWYGTSANRADAKKLGDFAYPQAEHELQGLAAGAQLYFWARLVDRSGNVGKWFPDGTGLRGQSSAEQSDYDRYFSGKISESALGKHLFERIELIDGTGNGSVNQRLQSLNSDVQARLDDVGRAANALSYDPAKTYVTGDIVRQAQGLYQALKAVPVKMPPPSAAYWLDIGQVVKDSNGLAARMSKAESQITAAEGVNTVQNTQLTGLQSALTGKADAAALTTLSNKVSEAQGKLDSQATAITGLKAALGQQPDNLVIKGDFEDGDAQPWTFDAKLYPAPAVVVPANLAGTRYGKAIAFYGNSFCGTGNNILCASDEQFDLAAEVSADEMAAGQTAQLQMQFYDKDNKNLGYPVAFSFPAASAQGFRKLGGRVKAPAGAVKGRILTRTEPANGTGRSLWCNIVARRVTQADNANASAISELGATVSQQGQTLVAQGSSITDLTSRVGDVAGQAAGQAKAITTLQTQATQLDGKVTAQGTRLDGIYAQVNPPLAGSGSDLAGSTQTFVGVWSEQSARIEDGLAMARKLDTVQVQQGQTNASVQQISQAQVGIDKKLSTMWSVKMEVTNDGQYVAAGVSLGIEDKQSRFLVRADNFSVVGTQAGGQLFTPFSVNNGQVFMNSALIQDGTISSAKIGNVIQSNNYEPGKTGWRLDKSGAFEINGSVDGQGRLVITNQLIQIFDAKNTLRVRMGIWG</sequence>
<dbReference type="KEGG" id="pxn:HU772_018750"/>
<reference evidence="5 6" key="1">
    <citation type="journal article" date="2020" name="Microorganisms">
        <title>Reliable Identification of Environmental Pseudomonas Isolates Using the rpoD Gene.</title>
        <authorList>
            <consortium name="The Broad Institute Genome Sequencing Platform"/>
            <person name="Girard L."/>
            <person name="Lood C."/>
            <person name="Rokni-Zadeh H."/>
            <person name="van Noort V."/>
            <person name="Lavigne R."/>
            <person name="De Mot R."/>
        </authorList>
    </citation>
    <scope>NUCLEOTIDE SEQUENCE [LARGE SCALE GENOMIC DNA]</scope>
    <source>
        <strain evidence="5 6">RW9S1A</strain>
    </source>
</reference>
<dbReference type="Gene3D" id="2.60.120.260">
    <property type="entry name" value="Galactose-binding domain-like"/>
    <property type="match status" value="1"/>
</dbReference>
<reference evidence="5 6" key="2">
    <citation type="journal article" date="2021" name="Microorganisms">
        <title>The Ever-Expanding Pseudomonas Genus: Description of 43 New Species and Partition of the Pseudomonas putida Group.</title>
        <authorList>
            <person name="Girard L."/>
            <person name="Lood C."/>
            <person name="Hofte M."/>
            <person name="Vandamme P."/>
            <person name="Rokni-Zadeh H."/>
            <person name="van Noort V."/>
            <person name="Lavigne R."/>
            <person name="De Mot R."/>
        </authorList>
    </citation>
    <scope>NUCLEOTIDE SEQUENCE [LARGE SCALE GENOMIC DNA]</scope>
    <source>
        <strain evidence="5 6">RW9S1A</strain>
    </source>
</reference>
<gene>
    <name evidence="5" type="ORF">HU772_018750</name>
</gene>
<keyword evidence="6" id="KW-1185">Reference proteome</keyword>
<proteinExistence type="predicted"/>
<dbReference type="InterPro" id="IPR032876">
    <property type="entry name" value="J_dom"/>
</dbReference>
<accession>A0A9E6TWX0</accession>
<evidence type="ECO:0000259" key="2">
    <source>
        <dbReference type="Pfam" id="PF09327"/>
    </source>
</evidence>
<evidence type="ECO:0000313" key="5">
    <source>
        <dbReference type="EMBL" id="QXI37360.1"/>
    </source>
</evidence>
<dbReference type="PANTHER" id="PTHR36251:SF2">
    <property type="entry name" value="GIFSY-2 PROPHAGE HOST SPECIFICITY PROTEIN J, PHAGE LAMBDA"/>
    <property type="match status" value="1"/>
</dbReference>
<feature type="domain" description="Tip attachment protein J central straight fiber" evidence="2">
    <location>
        <begin position="1293"/>
        <end position="1418"/>
    </location>
</feature>